<dbReference type="Gene3D" id="3.40.50.720">
    <property type="entry name" value="NAD(P)-binding Rossmann-like Domain"/>
    <property type="match status" value="1"/>
</dbReference>
<dbReference type="SUPFAM" id="SSF55347">
    <property type="entry name" value="Glyceraldehyde-3-phosphate dehydrogenase-like, C-terminal domain"/>
    <property type="match status" value="1"/>
</dbReference>
<dbReference type="GO" id="GO:0000166">
    <property type="term" value="F:nucleotide binding"/>
    <property type="evidence" value="ECO:0007669"/>
    <property type="project" value="InterPro"/>
</dbReference>
<evidence type="ECO:0000259" key="1">
    <source>
        <dbReference type="Pfam" id="PF01408"/>
    </source>
</evidence>
<dbReference type="Pfam" id="PF01408">
    <property type="entry name" value="GFO_IDH_MocA"/>
    <property type="match status" value="1"/>
</dbReference>
<feature type="domain" description="GFO/IDH/MocA-like oxidoreductase" evidence="2">
    <location>
        <begin position="137"/>
        <end position="261"/>
    </location>
</feature>
<dbReference type="Gene3D" id="3.30.360.10">
    <property type="entry name" value="Dihydrodipicolinate Reductase, domain 2"/>
    <property type="match status" value="1"/>
</dbReference>
<dbReference type="InterPro" id="IPR051317">
    <property type="entry name" value="Gfo/Idh/MocA_oxidoreduct"/>
</dbReference>
<organism evidence="4 5">
    <name type="scientific">Candidatus Lucifugimonas marina</name>
    <dbReference type="NCBI Taxonomy" id="3038979"/>
    <lineage>
        <taxon>Bacteria</taxon>
        <taxon>Bacillati</taxon>
        <taxon>Chloroflexota</taxon>
        <taxon>Dehalococcoidia</taxon>
        <taxon>SAR202 cluster</taxon>
        <taxon>Candidatus Lucifugimonadales</taxon>
        <taxon>Candidatus Lucifugimonadaceae</taxon>
        <taxon>Candidatus Lucifugimonas</taxon>
    </lineage>
</organism>
<dbReference type="EMBL" id="WMBE01000004">
    <property type="protein sequence ID" value="MDG0867868.1"/>
    <property type="molecule type" value="Genomic_DNA"/>
</dbReference>
<dbReference type="RefSeq" id="WP_342826689.1">
    <property type="nucleotide sequence ID" value="NZ_CP046146.1"/>
</dbReference>
<protein>
    <recommendedName>
        <fullName evidence="7">Gfo/Idh/MocA family oxidoreductase</fullName>
    </recommendedName>
</protein>
<dbReference type="SUPFAM" id="SSF51735">
    <property type="entry name" value="NAD(P)-binding Rossmann-fold domains"/>
    <property type="match status" value="1"/>
</dbReference>
<dbReference type="Proteomes" id="UP001321249">
    <property type="component" value="Unassembled WGS sequence"/>
</dbReference>
<sequence>MPDKLRMAQYGTKHGHAEGVLQVMLDHPEVEVVGIYEPDPARREQVENDSSTAWSKVPFVDDPYEFLDDDSVVCVASEGSNKESLAFTEEIVAAGKHVFYDKPAGNDYNRFENIVEIARTQGTMIQMGYMFRKHDGFERIADWARSGFLGQIFQVRAHMSTNVPEVSPEGMQTGRDAYAHFKGGIMYDLGGHMLDQVVWLLGRPNKVTHFFQNAASETQGVMDNTLGVLEYGNALATVDIAAMEARPMARRFEVYGTKGTAIMEPFEPADTIKLTLEEDQGEYKKGVNIVKIEDRARYVDTFAELVRNIKGESEPLRTLDHELLVQETLMRVTGGLSG</sequence>
<reference evidence="5" key="3">
    <citation type="submission" date="2023-06" db="EMBL/GenBank/DDBJ databases">
        <title>Pangenomics reveal diversification of enzyme families and niche specialization in globally abundant SAR202 bacteria.</title>
        <authorList>
            <person name="Saw J.H.W."/>
        </authorList>
    </citation>
    <scope>NUCLEOTIDE SEQUENCE [LARGE SCALE GENOMIC DNA]</scope>
    <source>
        <strain evidence="5">JH1073</strain>
    </source>
</reference>
<evidence type="ECO:0000259" key="2">
    <source>
        <dbReference type="Pfam" id="PF22725"/>
    </source>
</evidence>
<dbReference type="InterPro" id="IPR000683">
    <property type="entry name" value="Gfo/Idh/MocA-like_OxRdtase_N"/>
</dbReference>
<dbReference type="Proteomes" id="UP001219901">
    <property type="component" value="Chromosome"/>
</dbReference>
<dbReference type="InterPro" id="IPR036291">
    <property type="entry name" value="NAD(P)-bd_dom_sf"/>
</dbReference>
<dbReference type="PANTHER" id="PTHR43708">
    <property type="entry name" value="CONSERVED EXPRESSED OXIDOREDUCTASE (EUROFUNG)"/>
    <property type="match status" value="1"/>
</dbReference>
<keyword evidence="5" id="KW-1185">Reference proteome</keyword>
<evidence type="ECO:0000313" key="5">
    <source>
        <dbReference type="Proteomes" id="UP001219901"/>
    </source>
</evidence>
<name>A0AAJ5ZJJ0_9CHLR</name>
<evidence type="ECO:0008006" key="7">
    <source>
        <dbReference type="Google" id="ProtNLM"/>
    </source>
</evidence>
<evidence type="ECO:0000313" key="3">
    <source>
        <dbReference type="EMBL" id="MDG0867868.1"/>
    </source>
</evidence>
<dbReference type="Pfam" id="PF22725">
    <property type="entry name" value="GFO_IDH_MocA_C3"/>
    <property type="match status" value="1"/>
</dbReference>
<accession>A0AAJ5ZJJ0</accession>
<dbReference type="EMBL" id="CP046147">
    <property type="protein sequence ID" value="WFG40515.1"/>
    <property type="molecule type" value="Genomic_DNA"/>
</dbReference>
<evidence type="ECO:0000313" key="6">
    <source>
        <dbReference type="Proteomes" id="UP001321249"/>
    </source>
</evidence>
<gene>
    <name evidence="3" type="ORF">GKO46_12405</name>
    <name evidence="4" type="ORF">GKO48_13200</name>
</gene>
<reference evidence="5 6" key="1">
    <citation type="submission" date="2019-11" db="EMBL/GenBank/DDBJ databases">
        <authorList>
            <person name="Cho J.-C."/>
        </authorList>
    </citation>
    <scope>NUCLEOTIDE SEQUENCE [LARGE SCALE GENOMIC DNA]</scope>
    <source>
        <strain evidence="4 5">JH1073</strain>
        <strain evidence="3 6">JH702</strain>
    </source>
</reference>
<proteinExistence type="predicted"/>
<dbReference type="InterPro" id="IPR055170">
    <property type="entry name" value="GFO_IDH_MocA-like_dom"/>
</dbReference>
<evidence type="ECO:0000313" key="4">
    <source>
        <dbReference type="EMBL" id="WFG40515.1"/>
    </source>
</evidence>
<feature type="domain" description="Gfo/Idh/MocA-like oxidoreductase N-terminal" evidence="1">
    <location>
        <begin position="21"/>
        <end position="129"/>
    </location>
</feature>
<reference evidence="4" key="2">
    <citation type="journal article" date="2023" name="Nat. Commun.">
        <title>Cultivation of marine bacteria of the SAR202 clade.</title>
        <authorList>
            <person name="Lim Y."/>
            <person name="Seo J.H."/>
            <person name="Giovannoni S.J."/>
            <person name="Kang I."/>
            <person name="Cho J.C."/>
        </authorList>
    </citation>
    <scope>NUCLEOTIDE SEQUENCE</scope>
    <source>
        <strain evidence="4">JH1073</strain>
    </source>
</reference>
<dbReference type="AlphaFoldDB" id="A0AAJ5ZJJ0"/>
<dbReference type="PANTHER" id="PTHR43708:SF8">
    <property type="entry name" value="OXIDOREDUCTASE"/>
    <property type="match status" value="1"/>
</dbReference>